<evidence type="ECO:0008006" key="4">
    <source>
        <dbReference type="Google" id="ProtNLM"/>
    </source>
</evidence>
<reference evidence="3" key="1">
    <citation type="journal article" date="2019" name="Int. J. Syst. Evol. Microbiol.">
        <title>The Global Catalogue of Microorganisms (GCM) 10K type strain sequencing project: providing services to taxonomists for standard genome sequencing and annotation.</title>
        <authorList>
            <consortium name="The Broad Institute Genomics Platform"/>
            <consortium name="The Broad Institute Genome Sequencing Center for Infectious Disease"/>
            <person name="Wu L."/>
            <person name="Ma J."/>
        </authorList>
    </citation>
    <scope>NUCLEOTIDE SEQUENCE [LARGE SCALE GENOMIC DNA]</scope>
    <source>
        <strain evidence="3">CGMCC 4.6997</strain>
    </source>
</reference>
<protein>
    <recommendedName>
        <fullName evidence="4">Two-component sensor histidine kinase</fullName>
    </recommendedName>
</protein>
<comment type="caution">
    <text evidence="2">The sequence shown here is derived from an EMBL/GenBank/DDBJ whole genome shotgun (WGS) entry which is preliminary data.</text>
</comment>
<name>A0ABW0NUY7_9MICO</name>
<evidence type="ECO:0000313" key="3">
    <source>
        <dbReference type="Proteomes" id="UP001596039"/>
    </source>
</evidence>
<keyword evidence="1" id="KW-1133">Transmembrane helix</keyword>
<feature type="transmembrane region" description="Helical" evidence="1">
    <location>
        <begin position="149"/>
        <end position="175"/>
    </location>
</feature>
<evidence type="ECO:0000256" key="1">
    <source>
        <dbReference type="SAM" id="Phobius"/>
    </source>
</evidence>
<dbReference type="RefSeq" id="WP_386740785.1">
    <property type="nucleotide sequence ID" value="NZ_JBHSMG010000003.1"/>
</dbReference>
<organism evidence="2 3">
    <name type="scientific">Lysinimonas soli</name>
    <dbReference type="NCBI Taxonomy" id="1074233"/>
    <lineage>
        <taxon>Bacteria</taxon>
        <taxon>Bacillati</taxon>
        <taxon>Actinomycetota</taxon>
        <taxon>Actinomycetes</taxon>
        <taxon>Micrococcales</taxon>
        <taxon>Microbacteriaceae</taxon>
        <taxon>Lysinimonas</taxon>
    </lineage>
</organism>
<sequence>MRQLIASVLAVILSAAVFGTGYVVAQQIERTSADDAPTRLASQVAAELSSGSTQTVDAAAPVDLGRSLAPFVVVVDRSGAVTDGTATLDGTAPALPAGVIASTRAAGRDAVTWQPRDGLRFATVEVAVGSHVVIAGQSLAPSERATDKLLALIAAAWFVTALVAVGGIYLSAAWAKVLRAR</sequence>
<dbReference type="EMBL" id="JBHSMG010000003">
    <property type="protein sequence ID" value="MFC5503072.1"/>
    <property type="molecule type" value="Genomic_DNA"/>
</dbReference>
<keyword evidence="1" id="KW-0472">Membrane</keyword>
<keyword evidence="1" id="KW-0812">Transmembrane</keyword>
<proteinExistence type="predicted"/>
<evidence type="ECO:0000313" key="2">
    <source>
        <dbReference type="EMBL" id="MFC5503072.1"/>
    </source>
</evidence>
<keyword evidence="3" id="KW-1185">Reference proteome</keyword>
<accession>A0ABW0NUY7</accession>
<gene>
    <name evidence="2" type="ORF">ACFPJ4_12555</name>
</gene>
<dbReference type="Proteomes" id="UP001596039">
    <property type="component" value="Unassembled WGS sequence"/>
</dbReference>